<dbReference type="Proteomes" id="UP001363622">
    <property type="component" value="Unassembled WGS sequence"/>
</dbReference>
<comment type="similarity">
    <text evidence="1">Belongs to the peptidase M43B family.</text>
</comment>
<feature type="chain" id="PRO_5046616558" description="Peptidase M43 pregnancy-associated plasma-A domain-containing protein" evidence="10">
    <location>
        <begin position="20"/>
        <end position="356"/>
    </location>
</feature>
<evidence type="ECO:0000256" key="10">
    <source>
        <dbReference type="SAM" id="SignalP"/>
    </source>
</evidence>
<evidence type="ECO:0000256" key="9">
    <source>
        <dbReference type="SAM" id="MobiDB-lite"/>
    </source>
</evidence>
<evidence type="ECO:0000256" key="3">
    <source>
        <dbReference type="ARBA" id="ARBA00022723"/>
    </source>
</evidence>
<dbReference type="InterPro" id="IPR008754">
    <property type="entry name" value="Peptidase_M43"/>
</dbReference>
<evidence type="ECO:0000256" key="1">
    <source>
        <dbReference type="ARBA" id="ARBA00008721"/>
    </source>
</evidence>
<dbReference type="PANTHER" id="PTHR47466:SF1">
    <property type="entry name" value="METALLOPROTEASE MEP1 (AFU_ORTHOLOGUE AFUA_1G07730)-RELATED"/>
    <property type="match status" value="1"/>
</dbReference>
<dbReference type="Gene3D" id="3.40.390.10">
    <property type="entry name" value="Collagenase (Catalytic Domain)"/>
    <property type="match status" value="1"/>
</dbReference>
<keyword evidence="4 10" id="KW-0732">Signal</keyword>
<dbReference type="EMBL" id="JBBPHU010000001">
    <property type="protein sequence ID" value="KAK7523287.1"/>
    <property type="molecule type" value="Genomic_DNA"/>
</dbReference>
<dbReference type="SUPFAM" id="SSF55486">
    <property type="entry name" value="Metalloproteases ('zincins'), catalytic domain"/>
    <property type="match status" value="1"/>
</dbReference>
<evidence type="ECO:0000259" key="11">
    <source>
        <dbReference type="Pfam" id="PF05572"/>
    </source>
</evidence>
<evidence type="ECO:0000256" key="6">
    <source>
        <dbReference type="ARBA" id="ARBA00022833"/>
    </source>
</evidence>
<name>A0ABR1KZ86_9PEZI</name>
<feature type="region of interest" description="Disordered" evidence="9">
    <location>
        <begin position="306"/>
        <end position="356"/>
    </location>
</feature>
<protein>
    <recommendedName>
        <fullName evidence="11">Peptidase M43 pregnancy-associated plasma-A domain-containing protein</fullName>
    </recommendedName>
</protein>
<keyword evidence="6" id="KW-0862">Zinc</keyword>
<keyword evidence="5" id="KW-0378">Hydrolase</keyword>
<organism evidence="12 13">
    <name type="scientific">Phyllosticta citriasiana</name>
    <dbReference type="NCBI Taxonomy" id="595635"/>
    <lineage>
        <taxon>Eukaryota</taxon>
        <taxon>Fungi</taxon>
        <taxon>Dikarya</taxon>
        <taxon>Ascomycota</taxon>
        <taxon>Pezizomycotina</taxon>
        <taxon>Dothideomycetes</taxon>
        <taxon>Dothideomycetes incertae sedis</taxon>
        <taxon>Botryosphaeriales</taxon>
        <taxon>Phyllostictaceae</taxon>
        <taxon>Phyllosticta</taxon>
    </lineage>
</organism>
<feature type="signal peptide" evidence="10">
    <location>
        <begin position="1"/>
        <end position="19"/>
    </location>
</feature>
<keyword evidence="13" id="KW-1185">Reference proteome</keyword>
<evidence type="ECO:0000313" key="13">
    <source>
        <dbReference type="Proteomes" id="UP001363622"/>
    </source>
</evidence>
<dbReference type="InterPro" id="IPR024079">
    <property type="entry name" value="MetalloPept_cat_dom_sf"/>
</dbReference>
<evidence type="ECO:0000256" key="8">
    <source>
        <dbReference type="ARBA" id="ARBA00023157"/>
    </source>
</evidence>
<comment type="caution">
    <text evidence="12">The sequence shown here is derived from an EMBL/GenBank/DDBJ whole genome shotgun (WGS) entry which is preliminary data.</text>
</comment>
<sequence>MQAFLLALIFLIWAPLTASASGCGTRTSSKEALDANYLAASLQEALESSHAASAVEADTVWWSGRRPAIPVFFHIVSDLSRYKITETHLVTQFQILRDFYSPLGFDFELKQILYYDYAHESSGWYPQWKMMESLRVGTYHTLNVFIVVQVYDDEDPDDGDTIGLTNLPFQGAKWNSPILGRDGVRMAISVLVGDHDASDEEHNEGKTLLHEVGHWLGLVHVFRGGCDPDLEFGGDYVLDTSPQSGPSEICFPEGTLIHSCPPGFPPSEPGNLLDYQLDVCTYGLTRKQVGRMHAHFDLFRAGVPRDGEGMPADPYAPRGDPERISVPYVPSPEPVSPPPEVEAQRERRYASTIWNA</sequence>
<evidence type="ECO:0000256" key="5">
    <source>
        <dbReference type="ARBA" id="ARBA00022801"/>
    </source>
</evidence>
<dbReference type="Pfam" id="PF05572">
    <property type="entry name" value="Peptidase_M43"/>
    <property type="match status" value="1"/>
</dbReference>
<evidence type="ECO:0000313" key="12">
    <source>
        <dbReference type="EMBL" id="KAK7523287.1"/>
    </source>
</evidence>
<gene>
    <name evidence="12" type="ORF">IWZ03DRAFT_419383</name>
</gene>
<keyword evidence="3" id="KW-0479">Metal-binding</keyword>
<dbReference type="PANTHER" id="PTHR47466">
    <property type="match status" value="1"/>
</dbReference>
<feature type="compositionally biased region" description="Pro residues" evidence="9">
    <location>
        <begin position="329"/>
        <end position="340"/>
    </location>
</feature>
<evidence type="ECO:0000256" key="7">
    <source>
        <dbReference type="ARBA" id="ARBA00023049"/>
    </source>
</evidence>
<proteinExistence type="inferred from homology"/>
<keyword evidence="2" id="KW-0645">Protease</keyword>
<evidence type="ECO:0000256" key="2">
    <source>
        <dbReference type="ARBA" id="ARBA00022670"/>
    </source>
</evidence>
<keyword evidence="8" id="KW-1015">Disulfide bond</keyword>
<keyword evidence="7" id="KW-0482">Metalloprotease</keyword>
<reference evidence="12 13" key="1">
    <citation type="submission" date="2024-04" db="EMBL/GenBank/DDBJ databases">
        <title>Phyllosticta paracitricarpa is synonymous to the EU quarantine fungus P. citricarpa based on phylogenomic analyses.</title>
        <authorList>
            <consortium name="Lawrence Berkeley National Laboratory"/>
            <person name="Van Ingen-Buijs V.A."/>
            <person name="Van Westerhoven A.C."/>
            <person name="Haridas S."/>
            <person name="Skiadas P."/>
            <person name="Martin F."/>
            <person name="Groenewald J.Z."/>
            <person name="Crous P.W."/>
            <person name="Seidl M.F."/>
        </authorList>
    </citation>
    <scope>NUCLEOTIDE SEQUENCE [LARGE SCALE GENOMIC DNA]</scope>
    <source>
        <strain evidence="12 13">CBS 123371</strain>
    </source>
</reference>
<feature type="domain" description="Peptidase M43 pregnancy-associated plasma-A" evidence="11">
    <location>
        <begin position="198"/>
        <end position="295"/>
    </location>
</feature>
<evidence type="ECO:0000256" key="4">
    <source>
        <dbReference type="ARBA" id="ARBA00022729"/>
    </source>
</evidence>
<accession>A0ABR1KZ86</accession>